<dbReference type="EMBL" id="FRDF01000007">
    <property type="protein sequence ID" value="SHN56368.1"/>
    <property type="molecule type" value="Genomic_DNA"/>
</dbReference>
<feature type="chain" id="PRO_5012500728" evidence="1">
    <location>
        <begin position="20"/>
        <end position="144"/>
    </location>
</feature>
<feature type="domain" description="DUF306" evidence="2">
    <location>
        <begin position="26"/>
        <end position="132"/>
    </location>
</feature>
<feature type="signal peptide" evidence="1">
    <location>
        <begin position="1"/>
        <end position="19"/>
    </location>
</feature>
<proteinExistence type="predicted"/>
<evidence type="ECO:0000313" key="3">
    <source>
        <dbReference type="EMBL" id="SHN56368.1"/>
    </source>
</evidence>
<dbReference type="OrthoDB" id="9809132at2"/>
<dbReference type="PROSITE" id="PS51257">
    <property type="entry name" value="PROKAR_LIPOPROTEIN"/>
    <property type="match status" value="1"/>
</dbReference>
<dbReference type="RefSeq" id="WP_072674006.1">
    <property type="nucleotide sequence ID" value="NZ_FRDF01000007.1"/>
</dbReference>
<dbReference type="AlphaFoldDB" id="A0A1M7SD00"/>
<dbReference type="Gene3D" id="2.40.128.270">
    <property type="match status" value="1"/>
</dbReference>
<gene>
    <name evidence="3" type="ORF">SAMN02745193_01477</name>
</gene>
<accession>A0A1M7SD00</accession>
<reference evidence="4" key="1">
    <citation type="submission" date="2016-12" db="EMBL/GenBank/DDBJ databases">
        <authorList>
            <person name="Varghese N."/>
            <person name="Submissions S."/>
        </authorList>
    </citation>
    <scope>NUCLEOTIDE SEQUENCE [LARGE SCALE GENOMIC DNA]</scope>
    <source>
        <strain evidence="4">DSM 11032</strain>
    </source>
</reference>
<keyword evidence="1" id="KW-0732">Signal</keyword>
<dbReference type="STRING" id="198312.SAMN02745193_01477"/>
<protein>
    <submittedName>
        <fullName evidence="3">Heat shock protein HslJ</fullName>
    </submittedName>
</protein>
<dbReference type="InterPro" id="IPR038670">
    <property type="entry name" value="HslJ-like_sf"/>
</dbReference>
<dbReference type="InterPro" id="IPR005184">
    <property type="entry name" value="DUF306_Meta_HslJ"/>
</dbReference>
<evidence type="ECO:0000256" key="1">
    <source>
        <dbReference type="SAM" id="SignalP"/>
    </source>
</evidence>
<dbReference type="Pfam" id="PF03724">
    <property type="entry name" value="META"/>
    <property type="match status" value="1"/>
</dbReference>
<keyword evidence="4" id="KW-1185">Reference proteome</keyword>
<sequence>MLAKSLIAGVALLMLAACATTPEPHMLTGSTWKLTAMDTSGSTTTLTPALQARHTLSFSDEGALVLQLDCNRGRASWSAGQPRNGAGAINIGPIASTRALCPQPSFGNEMASGLSEAQTYALTVDRGALVIETGMLRFTFAAME</sequence>
<organism evidence="3 4">
    <name type="scientific">Erythrobacter sanguineus</name>
    <dbReference type="NCBI Taxonomy" id="198312"/>
    <lineage>
        <taxon>Bacteria</taxon>
        <taxon>Pseudomonadati</taxon>
        <taxon>Pseudomonadota</taxon>
        <taxon>Alphaproteobacteria</taxon>
        <taxon>Sphingomonadales</taxon>
        <taxon>Erythrobacteraceae</taxon>
        <taxon>Erythrobacter/Porphyrobacter group</taxon>
        <taxon>Erythrobacter</taxon>
    </lineage>
</organism>
<keyword evidence="3" id="KW-0346">Stress response</keyword>
<dbReference type="Proteomes" id="UP000184391">
    <property type="component" value="Unassembled WGS sequence"/>
</dbReference>
<name>A0A1M7SD00_9SPHN</name>
<evidence type="ECO:0000259" key="2">
    <source>
        <dbReference type="Pfam" id="PF03724"/>
    </source>
</evidence>
<evidence type="ECO:0000313" key="4">
    <source>
        <dbReference type="Proteomes" id="UP000184391"/>
    </source>
</evidence>